<reference evidence="1 2" key="1">
    <citation type="submission" date="2019-03" db="EMBL/GenBank/DDBJ databases">
        <title>Comparative insights into the high quality Complete genome sequence of highly metal resistant Cupriavidus metallidurans strain BS1 isolated from a gold-copper mine.</title>
        <authorList>
            <person name="Mazhar H.S."/>
            <person name="Rensing C."/>
        </authorList>
    </citation>
    <scope>NUCLEOTIDE SEQUENCE [LARGE SCALE GENOMIC DNA]</scope>
    <source>
        <strain evidence="1 2">BS1</strain>
    </source>
</reference>
<accession>A0A482INS8</accession>
<evidence type="ECO:0000313" key="1">
    <source>
        <dbReference type="EMBL" id="QBP09841.1"/>
    </source>
</evidence>
<name>A0A482INS8_9BURK</name>
<dbReference type="Pfam" id="PF11985">
    <property type="entry name" value="Phage_Mu_Gp27"/>
    <property type="match status" value="1"/>
</dbReference>
<gene>
    <name evidence="1" type="ORF">DDF84_008740</name>
</gene>
<protein>
    <submittedName>
        <fullName evidence="1">DUF3486 family protein</fullName>
    </submittedName>
</protein>
<dbReference type="OrthoDB" id="371328at2"/>
<dbReference type="InterPro" id="IPR021874">
    <property type="entry name" value="Phage_Mu_Gp27"/>
</dbReference>
<dbReference type="AlphaFoldDB" id="A0A482INS8"/>
<dbReference type="Proteomes" id="UP000253772">
    <property type="component" value="Chromosome c1"/>
</dbReference>
<organism evidence="1 2">
    <name type="scientific">Cupriavidus metallidurans</name>
    <dbReference type="NCBI Taxonomy" id="119219"/>
    <lineage>
        <taxon>Bacteria</taxon>
        <taxon>Pseudomonadati</taxon>
        <taxon>Pseudomonadota</taxon>
        <taxon>Betaproteobacteria</taxon>
        <taxon>Burkholderiales</taxon>
        <taxon>Burkholderiaceae</taxon>
        <taxon>Cupriavidus</taxon>
    </lineage>
</organism>
<proteinExistence type="predicted"/>
<evidence type="ECO:0000313" key="2">
    <source>
        <dbReference type="Proteomes" id="UP000253772"/>
    </source>
</evidence>
<dbReference type="EMBL" id="CP037900">
    <property type="protein sequence ID" value="QBP09841.1"/>
    <property type="molecule type" value="Genomic_DNA"/>
</dbReference>
<dbReference type="RefSeq" id="WP_017511688.1">
    <property type="nucleotide sequence ID" value="NZ_CP037900.1"/>
</dbReference>
<sequence>MPPRSKVARLPPAVKEWLESALLENNFSSYELLAAELRARGYEISKSGLQRFGADFEERIRALKVATEQAKVVVREMPDDEGATNEALLMLTRSKLFEVMLEMEVDPQKVDLAKVTRSIADLAKASIAQKQHALQVRAKAEAAADAVEKVARQGGLSAKTVDDIRRHILGIAQ</sequence>